<organism evidence="1 2">
    <name type="scientific">Candidatus Nesciobacter abundans</name>
    <dbReference type="NCBI Taxonomy" id="2601668"/>
    <lineage>
        <taxon>Bacteria</taxon>
        <taxon>Pseudomonadati</taxon>
        <taxon>Pseudomonadota</taxon>
        <taxon>Alphaproteobacteria</taxon>
        <taxon>Holosporales</taxon>
        <taxon>Holosporaceae</taxon>
        <taxon>Candidatus Nesciobacter</taxon>
    </lineage>
</organism>
<evidence type="ECO:0000313" key="2">
    <source>
        <dbReference type="Proteomes" id="UP000324924"/>
    </source>
</evidence>
<dbReference type="AlphaFoldDB" id="A0A5C0UJZ5"/>
<keyword evidence="2" id="KW-1185">Reference proteome</keyword>
<name>A0A5C0UJZ5_9PROT</name>
<evidence type="ECO:0000313" key="1">
    <source>
        <dbReference type="EMBL" id="QEK39164.1"/>
    </source>
</evidence>
<proteinExistence type="predicted"/>
<gene>
    <name evidence="1" type="ORF">FZC36_01815</name>
</gene>
<dbReference type="RefSeq" id="WP_148972287.1">
    <property type="nucleotide sequence ID" value="NZ_CP043314.1"/>
</dbReference>
<dbReference type="KEGG" id="nabu:FZC36_01815"/>
<dbReference type="EMBL" id="CP043314">
    <property type="protein sequence ID" value="QEK39164.1"/>
    <property type="molecule type" value="Genomic_DNA"/>
</dbReference>
<sequence length="222" mass="25110">MISNCRIVILSFLFVFVELKSVSISVEGGAGSLLDFTVYGRDKAIYDRKQVYIKNKSYFNEFIRGQINIDLFESISKRFIFKLYIGLASTIRQVHLSAKSIENDPEGNYTESDSEDLMLSDIKPIRYIAPFFGYSIGTELSNKICVGLLAKMGFVDFKNMKWKSGAPIKRKTLDLSEVVTVYMFAGAFLSTKLTKRINVLASFEVANNKNKQITLSTEVKII</sequence>
<dbReference type="Proteomes" id="UP000324924">
    <property type="component" value="Chromosome"/>
</dbReference>
<reference evidence="1 2" key="1">
    <citation type="submission" date="2019-08" db="EMBL/GenBank/DDBJ databases">
        <title>Highly reduced genomes of protist endosymbionts show evolutionary convergence.</title>
        <authorList>
            <person name="George E."/>
            <person name="Husnik F."/>
            <person name="Tashyreva D."/>
            <person name="Prokopchuk G."/>
            <person name="Horak A."/>
            <person name="Kwong W.K."/>
            <person name="Lukes J."/>
            <person name="Keeling P.J."/>
        </authorList>
    </citation>
    <scope>NUCLEOTIDE SEQUENCE [LARGE SCALE GENOMIC DNA]</scope>
    <source>
        <strain evidence="1">1604HC</strain>
    </source>
</reference>
<protein>
    <submittedName>
        <fullName evidence="1">Uncharacterized protein</fullName>
    </submittedName>
</protein>
<accession>A0A5C0UJZ5</accession>